<comment type="caution">
    <text evidence="1">The sequence shown here is derived from an EMBL/GenBank/DDBJ whole genome shotgun (WGS) entry which is preliminary data.</text>
</comment>
<gene>
    <name evidence="1" type="ORF">BpJC7_09540</name>
</gene>
<reference evidence="1 2" key="1">
    <citation type="submission" date="2019-09" db="EMBL/GenBank/DDBJ databases">
        <title>Draft genome sequence of Bacillus sp. JC-7.</title>
        <authorList>
            <person name="Tanaka N."/>
            <person name="Shiwa Y."/>
            <person name="Fujita N."/>
            <person name="Tanasupawat S."/>
        </authorList>
    </citation>
    <scope>NUCLEOTIDE SEQUENCE [LARGE SCALE GENOMIC DNA]</scope>
    <source>
        <strain evidence="1 2">JC-7</strain>
    </source>
</reference>
<name>A0A5J4JD03_9BACI</name>
<accession>A0A5J4JD03</accession>
<evidence type="ECO:0000313" key="1">
    <source>
        <dbReference type="EMBL" id="GER69651.1"/>
    </source>
</evidence>
<dbReference type="Proteomes" id="UP000391919">
    <property type="component" value="Unassembled WGS sequence"/>
</dbReference>
<protein>
    <recommendedName>
        <fullName evidence="3">STAS domain-containing protein</fullName>
    </recommendedName>
</protein>
<dbReference type="EMBL" id="BKZQ01000009">
    <property type="protein sequence ID" value="GER69651.1"/>
    <property type="molecule type" value="Genomic_DNA"/>
</dbReference>
<organism evidence="1 2">
    <name type="scientific">Weizmannia acidilactici</name>
    <dbReference type="NCBI Taxonomy" id="2607726"/>
    <lineage>
        <taxon>Bacteria</taxon>
        <taxon>Bacillati</taxon>
        <taxon>Bacillota</taxon>
        <taxon>Bacilli</taxon>
        <taxon>Bacillales</taxon>
        <taxon>Bacillaceae</taxon>
        <taxon>Heyndrickxia</taxon>
    </lineage>
</organism>
<keyword evidence="2" id="KW-1185">Reference proteome</keyword>
<dbReference type="Gene3D" id="3.30.750.24">
    <property type="entry name" value="STAS domain"/>
    <property type="match status" value="1"/>
</dbReference>
<dbReference type="InterPro" id="IPR036513">
    <property type="entry name" value="STAS_dom_sf"/>
</dbReference>
<evidence type="ECO:0008006" key="3">
    <source>
        <dbReference type="Google" id="ProtNLM"/>
    </source>
</evidence>
<proteinExistence type="predicted"/>
<evidence type="ECO:0000313" key="2">
    <source>
        <dbReference type="Proteomes" id="UP000391919"/>
    </source>
</evidence>
<sequence>MHIQTLIMDFSGISEMEMHVIDHIFKIIDGNSMMSCKMVITGLRPEIVQ</sequence>
<dbReference type="AlphaFoldDB" id="A0A5J4JD03"/>